<keyword evidence="2" id="KW-0560">Oxidoreductase</keyword>
<accession>A0ABX6HLV1</accession>
<sequence length="184" mass="19888">MSYSPTAIEPLSFREALGHYASGITVITSHVDGEPIGFTCQSFYSVSTSPPLVSFSVMSSSASYPKIRQAGRFAVNILSDAQVEISNQFARRGADKWHGIERLESPLGNPIIAGSLHWLDCEIYAEHAAGDHLIVIGEVKALNLQNAAAMQPLLYFKGQYRNIAASTHATSRISPPRPVRTGTG</sequence>
<dbReference type="InterPro" id="IPR050268">
    <property type="entry name" value="NADH-dep_flavin_reductase"/>
</dbReference>
<dbReference type="Proteomes" id="UP000035080">
    <property type="component" value="Chromosome"/>
</dbReference>
<dbReference type="InterPro" id="IPR002563">
    <property type="entry name" value="Flavin_Rdtase-like_dom"/>
</dbReference>
<dbReference type="Gene3D" id="2.30.110.10">
    <property type="entry name" value="Electron Transport, Fmn-binding Protein, Chain A"/>
    <property type="match status" value="1"/>
</dbReference>
<organism evidence="4 5">
    <name type="scientific">Pandoraea fibrosis</name>
    <dbReference type="NCBI Taxonomy" id="1891094"/>
    <lineage>
        <taxon>Bacteria</taxon>
        <taxon>Pseudomonadati</taxon>
        <taxon>Pseudomonadota</taxon>
        <taxon>Betaproteobacteria</taxon>
        <taxon>Burkholderiales</taxon>
        <taxon>Burkholderiaceae</taxon>
        <taxon>Pandoraea</taxon>
    </lineage>
</organism>
<feature type="domain" description="Flavin reductase like" evidence="3">
    <location>
        <begin position="17"/>
        <end position="162"/>
    </location>
</feature>
<dbReference type="Pfam" id="PF01613">
    <property type="entry name" value="Flavin_Reduct"/>
    <property type="match status" value="1"/>
</dbReference>
<proteinExistence type="inferred from homology"/>
<evidence type="ECO:0000259" key="3">
    <source>
        <dbReference type="SMART" id="SM00903"/>
    </source>
</evidence>
<keyword evidence="5" id="KW-1185">Reference proteome</keyword>
<dbReference type="PANTHER" id="PTHR30466">
    <property type="entry name" value="FLAVIN REDUCTASE"/>
    <property type="match status" value="1"/>
</dbReference>
<dbReference type="RefSeq" id="WP_052240793.1">
    <property type="nucleotide sequence ID" value="NZ_CP047385.1"/>
</dbReference>
<protein>
    <submittedName>
        <fullName evidence="4">Flavin reductase</fullName>
    </submittedName>
</protein>
<gene>
    <name evidence="4" type="ORF">PI93_003760</name>
</gene>
<dbReference type="SMART" id="SM00903">
    <property type="entry name" value="Flavin_Reduct"/>
    <property type="match status" value="1"/>
</dbReference>
<dbReference type="PANTHER" id="PTHR30466:SF11">
    <property type="entry name" value="FLAVIN-DEPENDENT MONOOXYGENASE, REDUCTASE SUBUNIT HSAB"/>
    <property type="match status" value="1"/>
</dbReference>
<evidence type="ECO:0000256" key="1">
    <source>
        <dbReference type="ARBA" id="ARBA00008898"/>
    </source>
</evidence>
<dbReference type="EMBL" id="CP047385">
    <property type="protein sequence ID" value="QHF11861.1"/>
    <property type="molecule type" value="Genomic_DNA"/>
</dbReference>
<evidence type="ECO:0000256" key="2">
    <source>
        <dbReference type="ARBA" id="ARBA00023002"/>
    </source>
</evidence>
<comment type="similarity">
    <text evidence="1">Belongs to the non-flavoprotein flavin reductase family.</text>
</comment>
<dbReference type="InterPro" id="IPR012349">
    <property type="entry name" value="Split_barrel_FMN-bd"/>
</dbReference>
<dbReference type="SUPFAM" id="SSF50475">
    <property type="entry name" value="FMN-binding split barrel"/>
    <property type="match status" value="1"/>
</dbReference>
<name>A0ABX6HLV1_9BURK</name>
<evidence type="ECO:0000313" key="5">
    <source>
        <dbReference type="Proteomes" id="UP000035080"/>
    </source>
</evidence>
<reference evidence="4 5" key="1">
    <citation type="journal article" date="2015" name="Genome Announc.">
        <title>Genome Sequences of Two Pandoraea pnomenusa Isolates Recovered 11 Months Apart from a Cystic Fibrosis Patient.</title>
        <authorList>
            <person name="Ee R."/>
            <person name="Ambrose M."/>
            <person name="Lazenby J."/>
            <person name="Williams P."/>
            <person name="Chan K.G."/>
            <person name="Roddam L."/>
        </authorList>
    </citation>
    <scope>NUCLEOTIDE SEQUENCE [LARGE SCALE GENOMIC DNA]</scope>
    <source>
        <strain evidence="4 5">6399</strain>
    </source>
</reference>
<evidence type="ECO:0000313" key="4">
    <source>
        <dbReference type="EMBL" id="QHF11861.1"/>
    </source>
</evidence>